<dbReference type="EMBL" id="VIBR01000004">
    <property type="protein sequence ID" value="KAA0115438.1"/>
    <property type="molecule type" value="Genomic_DNA"/>
</dbReference>
<reference evidence="2 3" key="1">
    <citation type="submission" date="2019-06" db="EMBL/GenBank/DDBJ databases">
        <title>Genome sequence and analysis of a MDR-Streptococcus sanguis isolated from throat swab of children with scarlet fever from Hangzhou,China.</title>
        <authorList>
            <person name="Huang Y."/>
            <person name="Xie L."/>
            <person name="Liu W."/>
        </authorList>
    </citation>
    <scope>NUCLEOTIDE SEQUENCE [LARGE SCALE GENOMIC DNA]</scope>
    <source>
        <strain evidence="2 3">S28</strain>
    </source>
</reference>
<organism evidence="2 3">
    <name type="scientific">Streptococcus sanguinis</name>
    <dbReference type="NCBI Taxonomy" id="1305"/>
    <lineage>
        <taxon>Bacteria</taxon>
        <taxon>Bacillati</taxon>
        <taxon>Bacillota</taxon>
        <taxon>Bacilli</taxon>
        <taxon>Lactobacillales</taxon>
        <taxon>Streptococcaceae</taxon>
        <taxon>Streptococcus</taxon>
    </lineage>
</organism>
<protein>
    <submittedName>
        <fullName evidence="2">GIY-YIG nuclease family protein</fullName>
    </submittedName>
</protein>
<dbReference type="Proteomes" id="UP000324105">
    <property type="component" value="Unassembled WGS sequence"/>
</dbReference>
<dbReference type="CDD" id="cd10446">
    <property type="entry name" value="GIY-YIG_unchar_1"/>
    <property type="match status" value="1"/>
</dbReference>
<name>A0A5A7ZEA9_STRSA</name>
<comment type="caution">
    <text evidence="2">The sequence shown here is derived from an EMBL/GenBank/DDBJ whole genome shotgun (WGS) entry which is preliminary data.</text>
</comment>
<proteinExistence type="predicted"/>
<dbReference type="RefSeq" id="WP_149566156.1">
    <property type="nucleotide sequence ID" value="NZ_VIBR01000004.1"/>
</dbReference>
<evidence type="ECO:0000313" key="2">
    <source>
        <dbReference type="EMBL" id="KAA0115438.1"/>
    </source>
</evidence>
<gene>
    <name evidence="2" type="ORF">FKX92_09410</name>
</gene>
<dbReference type="InterPro" id="IPR035901">
    <property type="entry name" value="GIY-YIG_endonuc_sf"/>
</dbReference>
<dbReference type="PROSITE" id="PS50164">
    <property type="entry name" value="GIY_YIG"/>
    <property type="match status" value="1"/>
</dbReference>
<evidence type="ECO:0000313" key="3">
    <source>
        <dbReference type="Proteomes" id="UP000324105"/>
    </source>
</evidence>
<accession>A0A5A7ZEA9</accession>
<evidence type="ECO:0000259" key="1">
    <source>
        <dbReference type="PROSITE" id="PS50164"/>
    </source>
</evidence>
<feature type="domain" description="GIY-YIG" evidence="1">
    <location>
        <begin position="177"/>
        <end position="275"/>
    </location>
</feature>
<dbReference type="Gene3D" id="3.40.1440.10">
    <property type="entry name" value="GIY-YIG endonuclease"/>
    <property type="match status" value="1"/>
</dbReference>
<dbReference type="SUPFAM" id="SSF82771">
    <property type="entry name" value="GIY-YIG endonuclease"/>
    <property type="match status" value="1"/>
</dbReference>
<dbReference type="InterPro" id="IPR000305">
    <property type="entry name" value="GIY-YIG_endonuc"/>
</dbReference>
<sequence>MEGKILLKDILDFDDKEISRVKIKFNNWTGENPVETYLREPELLNSFNLFWRNQRRYYNIDDIAVNLVQMSYDTWLLTTIKEVTKELDVTFGQNYEGRELIKYSGLYGRLIVRCKRPSRAPVFHFKNIVEKIEVFQILPDVYGGDDFPGYDNISLSYHQLETILRFKKKDWITALSNQKAVYLLTDKQNGKLYVGSATGDNGMLLQRWQSYIDSIHGNNKELKELVSHEGVEYIKENFQYSVLENYNGKVDDSFVLKRESWWKNILKSREFGYNAN</sequence>
<dbReference type="AlphaFoldDB" id="A0A5A7ZEA9"/>